<dbReference type="EMBL" id="CP097510">
    <property type="protein sequence ID" value="URE30359.1"/>
    <property type="molecule type" value="Genomic_DNA"/>
</dbReference>
<dbReference type="PANTHER" id="PTHR34778:SF2">
    <property type="entry name" value="OS02G0580700 PROTEIN"/>
    <property type="match status" value="1"/>
</dbReference>
<keyword evidence="3" id="KW-1185">Reference proteome</keyword>
<dbReference type="OrthoDB" id="657513at2759"/>
<dbReference type="AlphaFoldDB" id="A0A9E7H9Q5"/>
<evidence type="ECO:0000313" key="3">
    <source>
        <dbReference type="Proteomes" id="UP001055439"/>
    </source>
</evidence>
<feature type="region of interest" description="Disordered" evidence="1">
    <location>
        <begin position="173"/>
        <end position="234"/>
    </location>
</feature>
<dbReference type="PANTHER" id="PTHR34778">
    <property type="entry name" value="OS02G0580700 PROTEIN"/>
    <property type="match status" value="1"/>
</dbReference>
<protein>
    <submittedName>
        <fullName evidence="2">Potassium transporter</fullName>
    </submittedName>
</protein>
<reference evidence="2" key="1">
    <citation type="submission" date="2022-05" db="EMBL/GenBank/DDBJ databases">
        <title>The Musa troglodytarum L. genome provides insights into the mechanism of non-climacteric behaviour and enrichment of carotenoids.</title>
        <authorList>
            <person name="Wang J."/>
        </authorList>
    </citation>
    <scope>NUCLEOTIDE SEQUENCE</scope>
    <source>
        <tissue evidence="2">Leaf</tissue>
    </source>
</reference>
<gene>
    <name evidence="2" type="ORF">MUK42_13233</name>
</gene>
<sequence length="234" mass="26393">MADDAERMAALKRAYADIILNTAKESAARILASERKVRQLQRSLSLTKEDSLAMLLRLKAIMDSKTVLACISKLKLFLHVATSTGETINDALSDEYVKNDMELEEKMSTKPDHIPAEELDNSVTKENHETINEPHYDYRDELSGHCGPATEVGGDKILKYTFQRKRKRGSLDGKVEPTFIKENMSKRKVDKDDSELEPQESSIVVESSRPEPQKSSLVVESSRDSRRLAQVARQ</sequence>
<evidence type="ECO:0000313" key="2">
    <source>
        <dbReference type="EMBL" id="URE30359.1"/>
    </source>
</evidence>
<proteinExistence type="predicted"/>
<evidence type="ECO:0000256" key="1">
    <source>
        <dbReference type="SAM" id="MobiDB-lite"/>
    </source>
</evidence>
<dbReference type="Proteomes" id="UP001055439">
    <property type="component" value="Chromosome 8"/>
</dbReference>
<organism evidence="2 3">
    <name type="scientific">Musa troglodytarum</name>
    <name type="common">fe'i banana</name>
    <dbReference type="NCBI Taxonomy" id="320322"/>
    <lineage>
        <taxon>Eukaryota</taxon>
        <taxon>Viridiplantae</taxon>
        <taxon>Streptophyta</taxon>
        <taxon>Embryophyta</taxon>
        <taxon>Tracheophyta</taxon>
        <taxon>Spermatophyta</taxon>
        <taxon>Magnoliopsida</taxon>
        <taxon>Liliopsida</taxon>
        <taxon>Zingiberales</taxon>
        <taxon>Musaceae</taxon>
        <taxon>Musa</taxon>
    </lineage>
</organism>
<name>A0A9E7H9Q5_9LILI</name>
<accession>A0A9E7H9Q5</accession>
<feature type="non-terminal residue" evidence="2">
    <location>
        <position position="234"/>
    </location>
</feature>